<dbReference type="PANTHER" id="PTHR14969">
    <property type="entry name" value="SPHINGOSINE-1-PHOSPHATE PHOSPHOHYDROLASE"/>
    <property type="match status" value="1"/>
</dbReference>
<dbReference type="PANTHER" id="PTHR14969:SF13">
    <property type="entry name" value="AT30094P"/>
    <property type="match status" value="1"/>
</dbReference>
<keyword evidence="1" id="KW-1133">Transmembrane helix</keyword>
<evidence type="ECO:0000313" key="4">
    <source>
        <dbReference type="Proteomes" id="UP000037460"/>
    </source>
</evidence>
<keyword evidence="1" id="KW-0812">Transmembrane</keyword>
<dbReference type="CDD" id="cd01610">
    <property type="entry name" value="PAP2_like"/>
    <property type="match status" value="1"/>
</dbReference>
<proteinExistence type="predicted"/>
<dbReference type="OrthoDB" id="10526769at2759"/>
<dbReference type="Proteomes" id="UP000037460">
    <property type="component" value="Unassembled WGS sequence"/>
</dbReference>
<feature type="transmembrane region" description="Helical" evidence="1">
    <location>
        <begin position="298"/>
        <end position="316"/>
    </location>
</feature>
<name>A0A0M0JKB8_9EUKA</name>
<comment type="caution">
    <text evidence="3">The sequence shown here is derived from an EMBL/GenBank/DDBJ whole genome shotgun (WGS) entry which is preliminary data.</text>
</comment>
<feature type="transmembrane region" description="Helical" evidence="1">
    <location>
        <begin position="204"/>
        <end position="224"/>
    </location>
</feature>
<dbReference type="AlphaFoldDB" id="A0A0M0JKB8"/>
<organism evidence="3 4">
    <name type="scientific">Chrysochromulina tobinii</name>
    <dbReference type="NCBI Taxonomy" id="1460289"/>
    <lineage>
        <taxon>Eukaryota</taxon>
        <taxon>Haptista</taxon>
        <taxon>Haptophyta</taxon>
        <taxon>Prymnesiophyceae</taxon>
        <taxon>Prymnesiales</taxon>
        <taxon>Chrysochromulinaceae</taxon>
        <taxon>Chrysochromulina</taxon>
    </lineage>
</organism>
<dbReference type="Pfam" id="PF01569">
    <property type="entry name" value="PAP2"/>
    <property type="match status" value="1"/>
</dbReference>
<dbReference type="Gene3D" id="1.20.144.10">
    <property type="entry name" value="Phosphatidic acid phosphatase type 2/haloperoxidase"/>
    <property type="match status" value="1"/>
</dbReference>
<feature type="transmembrane region" description="Helical" evidence="1">
    <location>
        <begin position="328"/>
        <end position="347"/>
    </location>
</feature>
<gene>
    <name evidence="3" type="ORF">Ctob_003901</name>
</gene>
<dbReference type="SUPFAM" id="SSF48317">
    <property type="entry name" value="Acid phosphatase/Vanadium-dependent haloperoxidase"/>
    <property type="match status" value="1"/>
</dbReference>
<evidence type="ECO:0000313" key="3">
    <source>
        <dbReference type="EMBL" id="KOO26930.1"/>
    </source>
</evidence>
<evidence type="ECO:0000259" key="2">
    <source>
        <dbReference type="SMART" id="SM00014"/>
    </source>
</evidence>
<protein>
    <recommendedName>
        <fullName evidence="2">Phosphatidic acid phosphatase type 2/haloperoxidase domain-containing protein</fullName>
    </recommendedName>
</protein>
<keyword evidence="1" id="KW-0472">Membrane</keyword>
<sequence>MASVPLRGGGAGVEVDIIDDGNSFSRLERDAVMIPLQKLRVFDVPAVILGYCVDGKGLLPLFSVLYWCIDQHKCIVGIWLVPLSEIANGCVKWLIRRPRPAWVDGRIRLLAFSHEFSFPSSHSQLAGAVAQFFVSASYHPEATSVTPAWPAYAFVAAVMLSRVHVGLHYPSDVVAGAAVGIISAAVYANMVPAIFEIAPSEPGALLAALAVPLVVAILALILCYRHAVATAPLDHHEWRRLACRGKYSARRLDPRGVPLGEYTGMLGVLTGLIIGVSFKQQHPLVFATDMHSSVARGVLGNVGLMALFETIAFLTPERPLALYASLRFLKYVMVPLYIIHLAPWLFARMGI</sequence>
<evidence type="ECO:0000256" key="1">
    <source>
        <dbReference type="SAM" id="Phobius"/>
    </source>
</evidence>
<accession>A0A0M0JKB8</accession>
<keyword evidence="4" id="KW-1185">Reference proteome</keyword>
<feature type="transmembrane region" description="Helical" evidence="1">
    <location>
        <begin position="149"/>
        <end position="167"/>
    </location>
</feature>
<dbReference type="EMBL" id="JWZX01002783">
    <property type="protein sequence ID" value="KOO26930.1"/>
    <property type="molecule type" value="Genomic_DNA"/>
</dbReference>
<feature type="transmembrane region" description="Helical" evidence="1">
    <location>
        <begin position="259"/>
        <end position="278"/>
    </location>
</feature>
<dbReference type="InterPro" id="IPR000326">
    <property type="entry name" value="PAP2/HPO"/>
</dbReference>
<dbReference type="SMART" id="SM00014">
    <property type="entry name" value="acidPPc"/>
    <property type="match status" value="1"/>
</dbReference>
<reference evidence="4" key="1">
    <citation type="journal article" date="2015" name="PLoS Genet.">
        <title>Genome Sequence and Transcriptome Analyses of Chrysochromulina tobin: Metabolic Tools for Enhanced Algal Fitness in the Prominent Order Prymnesiales (Haptophyceae).</title>
        <authorList>
            <person name="Hovde B.T."/>
            <person name="Deodato C.R."/>
            <person name="Hunsperger H.M."/>
            <person name="Ryken S.A."/>
            <person name="Yost W."/>
            <person name="Jha R.K."/>
            <person name="Patterson J."/>
            <person name="Monnat R.J. Jr."/>
            <person name="Barlow S.B."/>
            <person name="Starkenburg S.R."/>
            <person name="Cattolico R.A."/>
        </authorList>
    </citation>
    <scope>NUCLEOTIDE SEQUENCE</scope>
    <source>
        <strain evidence="4">CCMP291</strain>
    </source>
</reference>
<dbReference type="InterPro" id="IPR036938">
    <property type="entry name" value="PAP2/HPO_sf"/>
</dbReference>
<feature type="transmembrane region" description="Helical" evidence="1">
    <location>
        <begin position="174"/>
        <end position="198"/>
    </location>
</feature>
<feature type="domain" description="Phosphatidic acid phosphatase type 2/haloperoxidase" evidence="2">
    <location>
        <begin position="73"/>
        <end position="188"/>
    </location>
</feature>